<name>A0A6T5SVM3_9CHLO</name>
<protein>
    <recommendedName>
        <fullName evidence="1">DNA/RNA-binding protein Kin17 WH-like domain-containing protein</fullName>
    </recommendedName>
</protein>
<dbReference type="AlphaFoldDB" id="A0A6T5SVM3"/>
<dbReference type="GO" id="GO:0003690">
    <property type="term" value="F:double-stranded DNA binding"/>
    <property type="evidence" value="ECO:0007669"/>
    <property type="project" value="TreeGrafter"/>
</dbReference>
<dbReference type="InterPro" id="IPR019447">
    <property type="entry name" value="DNA/RNA-bd_Kin17_WH-like_dom"/>
</dbReference>
<reference evidence="2" key="1">
    <citation type="submission" date="2021-01" db="EMBL/GenBank/DDBJ databases">
        <authorList>
            <person name="Corre E."/>
            <person name="Pelletier E."/>
            <person name="Niang G."/>
            <person name="Scheremetjew M."/>
            <person name="Finn R."/>
            <person name="Kale V."/>
            <person name="Holt S."/>
            <person name="Cochrane G."/>
            <person name="Meng A."/>
            <person name="Brown T."/>
            <person name="Cohen L."/>
        </authorList>
    </citation>
    <scope>NUCLEOTIDE SEQUENCE</scope>
    <source>
        <strain evidence="3">Clade-D-RCC1621</strain>
        <strain evidence="2">Clade-D-RCC2573</strain>
    </source>
</reference>
<evidence type="ECO:0000313" key="2">
    <source>
        <dbReference type="EMBL" id="CAD8727254.1"/>
    </source>
</evidence>
<dbReference type="Gene3D" id="1.10.10.2030">
    <property type="entry name" value="DNA/RNA-binding protein Kin17, conserved domain"/>
    <property type="match status" value="1"/>
</dbReference>
<feature type="domain" description="DNA/RNA-binding protein Kin17 WH-like" evidence="1">
    <location>
        <begin position="50"/>
        <end position="171"/>
    </location>
</feature>
<dbReference type="SUPFAM" id="SSF57667">
    <property type="entry name" value="beta-beta-alpha zinc fingers"/>
    <property type="match status" value="1"/>
</dbReference>
<dbReference type="GO" id="GO:0006260">
    <property type="term" value="P:DNA replication"/>
    <property type="evidence" value="ECO:0007669"/>
    <property type="project" value="TreeGrafter"/>
</dbReference>
<sequence length="341" mass="38636">MTKSNLLKGVSNRLKSKGLQKLRWYCQLCEKQCRDENGFKCHCLSESHIRRVHNFGTNQQSTVAEFSRAFELNFLKHLQCSYRHTRVEATRVYNEVISHKEHIHMNATKWTTLTEFLKHLASKEGCEIEETPKGWFILYRPTDSEEALRMRLNNKRERENVNERSIEKVIISQSKSCKSSAPNIPSPSKMQMGKTVQTFTLKPKPECISHAQEALDCQWICVGLVVRVKAKQSLGKGVVSAINRLHLVTVSFAIGIFQEFSQAELEPVVPKIGASVFIISGSLKGAKAELLGIDLKRKEARIQMVDDGHRADKIVGLSEICKFEESRLVGLTSTEQTHALA</sequence>
<dbReference type="InterPro" id="IPR037321">
    <property type="entry name" value="KIN17-like"/>
</dbReference>
<dbReference type="Pfam" id="PF25095">
    <property type="entry name" value="C2H2-zf_KIN17"/>
    <property type="match status" value="1"/>
</dbReference>
<dbReference type="SMART" id="SM01253">
    <property type="entry name" value="Kin17_mid"/>
    <property type="match status" value="1"/>
</dbReference>
<dbReference type="InterPro" id="IPR036236">
    <property type="entry name" value="Znf_C2H2_sf"/>
</dbReference>
<dbReference type="GO" id="GO:0006974">
    <property type="term" value="P:DNA damage response"/>
    <property type="evidence" value="ECO:0007669"/>
    <property type="project" value="TreeGrafter"/>
</dbReference>
<gene>
    <name evidence="3" type="ORF">OMED0930_LOCUS5049</name>
    <name evidence="2" type="ORF">OMED0936_LOCUS162</name>
</gene>
<accession>A0A6T5SVM3</accession>
<evidence type="ECO:0000259" key="1">
    <source>
        <dbReference type="SMART" id="SM01253"/>
    </source>
</evidence>
<dbReference type="PANTHER" id="PTHR12805">
    <property type="entry name" value="KIN17 KIN, ANTIGENIC DETERMINANT OF RECA PROTEIN HOMOLOG"/>
    <property type="match status" value="1"/>
</dbReference>
<dbReference type="Pfam" id="PF10357">
    <property type="entry name" value="WH_KIN17"/>
    <property type="match status" value="1"/>
</dbReference>
<evidence type="ECO:0000313" key="3">
    <source>
        <dbReference type="EMBL" id="CAD8813932.1"/>
    </source>
</evidence>
<dbReference type="InterPro" id="IPR038254">
    <property type="entry name" value="KIN17_WH-like_sf"/>
</dbReference>
<organism evidence="2">
    <name type="scientific">Ostreococcus mediterraneus</name>
    <dbReference type="NCBI Taxonomy" id="1486918"/>
    <lineage>
        <taxon>Eukaryota</taxon>
        <taxon>Viridiplantae</taxon>
        <taxon>Chlorophyta</taxon>
        <taxon>Mamiellophyceae</taxon>
        <taxon>Mamiellales</taxon>
        <taxon>Bathycoccaceae</taxon>
        <taxon>Ostreococcus</taxon>
    </lineage>
</organism>
<dbReference type="PANTHER" id="PTHR12805:SF0">
    <property type="entry name" value="DNA_RNA-BINDING PROTEIN KIN17"/>
    <property type="match status" value="1"/>
</dbReference>
<dbReference type="GO" id="GO:0005634">
    <property type="term" value="C:nucleus"/>
    <property type="evidence" value="ECO:0007669"/>
    <property type="project" value="TreeGrafter"/>
</dbReference>
<dbReference type="EMBL" id="HBFF01000205">
    <property type="protein sequence ID" value="CAD8727254.1"/>
    <property type="molecule type" value="Transcribed_RNA"/>
</dbReference>
<dbReference type="EMBL" id="HBFO01007213">
    <property type="protein sequence ID" value="CAD8813932.1"/>
    <property type="molecule type" value="Transcribed_RNA"/>
</dbReference>
<dbReference type="InterPro" id="IPR056767">
    <property type="entry name" value="C2H2-Znf_KIN17"/>
</dbReference>
<proteinExistence type="predicted"/>